<proteinExistence type="predicted"/>
<dbReference type="EMBL" id="KV454014">
    <property type="protein sequence ID" value="ODV95350.1"/>
    <property type="molecule type" value="Genomic_DNA"/>
</dbReference>
<dbReference type="OrthoDB" id="10636554at2759"/>
<sequence>MSGDFTKTSKPGTNFSESDAESDQRWIYCPYQRYFARYNNNEIVPKNWKELTDAKNNNFKNFEPNRTNINIVEKNASNVDDSPCYFGAVDNDNGFSRRQSLVSTISTPSSSKNFGLPNDSTETFNTSLSNCSDIESAVHFKNSKTKALLPFNKTVEYEGYNNRENNDVAKFKIAIDSNRIIQKNNKMKNPKLKLKIDTQTAVTRDRDY</sequence>
<accession>A0A1E4TUC4</accession>
<dbReference type="AlphaFoldDB" id="A0A1E4TUC4"/>
<keyword evidence="2" id="KW-1185">Reference proteome</keyword>
<evidence type="ECO:0000313" key="1">
    <source>
        <dbReference type="EMBL" id="ODV95350.1"/>
    </source>
</evidence>
<name>A0A1E4TUC4_PACTA</name>
<reference evidence="2" key="1">
    <citation type="submission" date="2016-05" db="EMBL/GenBank/DDBJ databases">
        <title>Comparative genomics of biotechnologically important yeasts.</title>
        <authorList>
            <consortium name="DOE Joint Genome Institute"/>
            <person name="Riley R."/>
            <person name="Haridas S."/>
            <person name="Wolfe K.H."/>
            <person name="Lopes M.R."/>
            <person name="Hittinger C.T."/>
            <person name="Goker M."/>
            <person name="Salamov A."/>
            <person name="Wisecaver J."/>
            <person name="Long T.M."/>
            <person name="Aerts A.L."/>
            <person name="Barry K."/>
            <person name="Choi C."/>
            <person name="Clum A."/>
            <person name="Coughlan A.Y."/>
            <person name="Deshpande S."/>
            <person name="Douglass A.P."/>
            <person name="Hanson S.J."/>
            <person name="Klenk H.-P."/>
            <person name="Labutti K."/>
            <person name="Lapidus A."/>
            <person name="Lindquist E."/>
            <person name="Lipzen A."/>
            <person name="Meier-Kolthoff J.P."/>
            <person name="Ohm R.A."/>
            <person name="Otillar R.P."/>
            <person name="Pangilinan J."/>
            <person name="Peng Y."/>
            <person name="Rokas A."/>
            <person name="Rosa C.A."/>
            <person name="Scheuner C."/>
            <person name="Sibirny A.A."/>
            <person name="Slot J.C."/>
            <person name="Stielow J.B."/>
            <person name="Sun H."/>
            <person name="Kurtzman C.P."/>
            <person name="Blackwell M."/>
            <person name="Grigoriev I.V."/>
            <person name="Jeffries T.W."/>
        </authorList>
    </citation>
    <scope>NUCLEOTIDE SEQUENCE [LARGE SCALE GENOMIC DNA]</scope>
    <source>
        <strain evidence="2">NRRL Y-2460</strain>
    </source>
</reference>
<dbReference type="Proteomes" id="UP000094236">
    <property type="component" value="Unassembled WGS sequence"/>
</dbReference>
<evidence type="ECO:0000313" key="2">
    <source>
        <dbReference type="Proteomes" id="UP000094236"/>
    </source>
</evidence>
<organism evidence="1 2">
    <name type="scientific">Pachysolen tannophilus NRRL Y-2460</name>
    <dbReference type="NCBI Taxonomy" id="669874"/>
    <lineage>
        <taxon>Eukaryota</taxon>
        <taxon>Fungi</taxon>
        <taxon>Dikarya</taxon>
        <taxon>Ascomycota</taxon>
        <taxon>Saccharomycotina</taxon>
        <taxon>Pichiomycetes</taxon>
        <taxon>Pachysolenaceae</taxon>
        <taxon>Pachysolen</taxon>
    </lineage>
</organism>
<gene>
    <name evidence="1" type="ORF">PACTADRAFT_33922</name>
</gene>
<protein>
    <submittedName>
        <fullName evidence="1">Uncharacterized protein</fullName>
    </submittedName>
</protein>